<dbReference type="SUPFAM" id="SSF57756">
    <property type="entry name" value="Retrovirus zinc finger-like domains"/>
    <property type="match status" value="1"/>
</dbReference>
<dbReference type="PROSITE" id="PS50158">
    <property type="entry name" value="ZF_CCHC"/>
    <property type="match status" value="1"/>
</dbReference>
<reference evidence="4 6" key="1">
    <citation type="journal article" date="2014" name="Nat. Genet.">
        <title>Genome and transcriptome of the porcine whipworm Trichuris suis.</title>
        <authorList>
            <person name="Jex A.R."/>
            <person name="Nejsum P."/>
            <person name="Schwarz E.M."/>
            <person name="Hu L."/>
            <person name="Young N.D."/>
            <person name="Hall R.S."/>
            <person name="Korhonen P.K."/>
            <person name="Liao S."/>
            <person name="Thamsborg S."/>
            <person name="Xia J."/>
            <person name="Xu P."/>
            <person name="Wang S."/>
            <person name="Scheerlinck J.P."/>
            <person name="Hofmann A."/>
            <person name="Sternberg P.W."/>
            <person name="Wang J."/>
            <person name="Gasser R.B."/>
        </authorList>
    </citation>
    <scope>NUCLEOTIDE SEQUENCE [LARGE SCALE GENOMIC DNA]</scope>
    <source>
        <strain evidence="5">DCEP-RM93F</strain>
        <strain evidence="4">DCEP-RM93M</strain>
    </source>
</reference>
<dbReference type="AlphaFoldDB" id="A0A085LXL1"/>
<feature type="region of interest" description="Disordered" evidence="2">
    <location>
        <begin position="132"/>
        <end position="173"/>
    </location>
</feature>
<dbReference type="GO" id="GO:0003676">
    <property type="term" value="F:nucleic acid binding"/>
    <property type="evidence" value="ECO:0007669"/>
    <property type="project" value="InterPro"/>
</dbReference>
<feature type="domain" description="CCHC-type" evidence="3">
    <location>
        <begin position="114"/>
        <end position="130"/>
    </location>
</feature>
<dbReference type="SMART" id="SM00343">
    <property type="entry name" value="ZnF_C2HC"/>
    <property type="match status" value="1"/>
</dbReference>
<keyword evidence="1" id="KW-0479">Metal-binding</keyword>
<keyword evidence="6" id="KW-1185">Reference proteome</keyword>
<dbReference type="Pfam" id="PF00098">
    <property type="entry name" value="zf-CCHC"/>
    <property type="match status" value="1"/>
</dbReference>
<sequence length="195" mass="21203">MSEFAMDLSAAYDEFTTRQLRNGEAPDVFLAELRTLASLFGGISEKGLACAFLAGLPERVRHLLKAGLRMEDLSVSQVLARARAVLIDEGAVGIGGACLGTKQSRPGKNGAQGRCFVCGGLNHFARDCRSRRRNAESGENGSDQSSRARPRNRLREGKGPVIAPQQGNGRGERARAPAFLLLSCWPRRYPPFRCE</sequence>
<dbReference type="InterPro" id="IPR001878">
    <property type="entry name" value="Znf_CCHC"/>
</dbReference>
<dbReference type="InterPro" id="IPR036875">
    <property type="entry name" value="Znf_CCHC_sf"/>
</dbReference>
<protein>
    <recommendedName>
        <fullName evidence="3">CCHC-type domain-containing protein</fullName>
    </recommendedName>
</protein>
<gene>
    <name evidence="4" type="ORF">M513_09404</name>
    <name evidence="5" type="ORF">M514_09404</name>
</gene>
<dbReference type="EMBL" id="KL367603">
    <property type="protein sequence ID" value="KFD62061.1"/>
    <property type="molecule type" value="Genomic_DNA"/>
</dbReference>
<evidence type="ECO:0000256" key="1">
    <source>
        <dbReference type="PROSITE-ProRule" id="PRU00047"/>
    </source>
</evidence>
<feature type="compositionally biased region" description="Polar residues" evidence="2">
    <location>
        <begin position="137"/>
        <end position="147"/>
    </location>
</feature>
<dbReference type="EMBL" id="KL363265">
    <property type="protein sequence ID" value="KFD49707.1"/>
    <property type="molecule type" value="Genomic_DNA"/>
</dbReference>
<evidence type="ECO:0000313" key="5">
    <source>
        <dbReference type="EMBL" id="KFD62061.1"/>
    </source>
</evidence>
<proteinExistence type="predicted"/>
<name>A0A085LXL1_9BILA</name>
<organism evidence="4 6">
    <name type="scientific">Trichuris suis</name>
    <name type="common">pig whipworm</name>
    <dbReference type="NCBI Taxonomy" id="68888"/>
    <lineage>
        <taxon>Eukaryota</taxon>
        <taxon>Metazoa</taxon>
        <taxon>Ecdysozoa</taxon>
        <taxon>Nematoda</taxon>
        <taxon>Enoplea</taxon>
        <taxon>Dorylaimia</taxon>
        <taxon>Trichinellida</taxon>
        <taxon>Trichuridae</taxon>
        <taxon>Trichuris</taxon>
    </lineage>
</organism>
<evidence type="ECO:0000313" key="4">
    <source>
        <dbReference type="EMBL" id="KFD49707.1"/>
    </source>
</evidence>
<evidence type="ECO:0000313" key="6">
    <source>
        <dbReference type="Proteomes" id="UP000030764"/>
    </source>
</evidence>
<keyword evidence="1" id="KW-0863">Zinc-finger</keyword>
<dbReference type="GO" id="GO:0019899">
    <property type="term" value="F:enzyme binding"/>
    <property type="evidence" value="ECO:0007669"/>
    <property type="project" value="UniProtKB-ARBA"/>
</dbReference>
<dbReference type="Proteomes" id="UP000030758">
    <property type="component" value="Unassembled WGS sequence"/>
</dbReference>
<evidence type="ECO:0000259" key="3">
    <source>
        <dbReference type="PROSITE" id="PS50158"/>
    </source>
</evidence>
<dbReference type="GO" id="GO:0008270">
    <property type="term" value="F:zinc ion binding"/>
    <property type="evidence" value="ECO:0007669"/>
    <property type="project" value="UniProtKB-KW"/>
</dbReference>
<accession>A0A085LXL1</accession>
<keyword evidence="1" id="KW-0862">Zinc</keyword>
<evidence type="ECO:0000256" key="2">
    <source>
        <dbReference type="SAM" id="MobiDB-lite"/>
    </source>
</evidence>
<dbReference type="Gene3D" id="4.10.60.10">
    <property type="entry name" value="Zinc finger, CCHC-type"/>
    <property type="match status" value="1"/>
</dbReference>
<dbReference type="Proteomes" id="UP000030764">
    <property type="component" value="Unassembled WGS sequence"/>
</dbReference>